<feature type="compositionally biased region" description="Pro residues" evidence="2">
    <location>
        <begin position="872"/>
        <end position="886"/>
    </location>
</feature>
<dbReference type="GeneID" id="26909705"/>
<keyword evidence="1" id="KW-0945">Host-virus interaction</keyword>
<evidence type="ECO:0000256" key="2">
    <source>
        <dbReference type="SAM" id="MobiDB-lite"/>
    </source>
</evidence>
<feature type="compositionally biased region" description="Basic and acidic residues" evidence="2">
    <location>
        <begin position="1504"/>
        <end position="1517"/>
    </location>
</feature>
<dbReference type="VEuPathDB" id="TriTrypDB:LpyrH10_31_0760"/>
<gene>
    <name evidence="4" type="ORF">ABB37_09422</name>
</gene>
<feature type="compositionally biased region" description="Basic and acidic residues" evidence="2">
    <location>
        <begin position="1899"/>
        <end position="1921"/>
    </location>
</feature>
<dbReference type="OMA" id="VPMDVFR"/>
<comment type="caution">
    <text evidence="4">The sequence shown here is derived from an EMBL/GenBank/DDBJ whole genome shotgun (WGS) entry which is preliminary data.</text>
</comment>
<dbReference type="EMBL" id="LGTL01000031">
    <property type="protein sequence ID" value="KPA74154.1"/>
    <property type="molecule type" value="Genomic_DNA"/>
</dbReference>
<feature type="region of interest" description="Disordered" evidence="2">
    <location>
        <begin position="2030"/>
        <end position="2067"/>
    </location>
</feature>
<evidence type="ECO:0000313" key="5">
    <source>
        <dbReference type="Proteomes" id="UP000037923"/>
    </source>
</evidence>
<dbReference type="OrthoDB" id="267403at2759"/>
<protein>
    <recommendedName>
        <fullName evidence="3">Flagellar attachment zone protein 1 conserved domain-containing protein</fullName>
    </recommendedName>
</protein>
<feature type="region of interest" description="Disordered" evidence="2">
    <location>
        <begin position="100"/>
        <end position="128"/>
    </location>
</feature>
<dbReference type="PANTHER" id="PTHR13037">
    <property type="entry name" value="FORMIN"/>
    <property type="match status" value="1"/>
</dbReference>
<feature type="compositionally biased region" description="Pro residues" evidence="2">
    <location>
        <begin position="945"/>
        <end position="955"/>
    </location>
</feature>
<feature type="compositionally biased region" description="Polar residues" evidence="2">
    <location>
        <begin position="608"/>
        <end position="633"/>
    </location>
</feature>
<feature type="region of interest" description="Disordered" evidence="2">
    <location>
        <begin position="870"/>
        <end position="898"/>
    </location>
</feature>
<dbReference type="Proteomes" id="UP000037923">
    <property type="component" value="Unassembled WGS sequence"/>
</dbReference>
<feature type="region of interest" description="Disordered" evidence="2">
    <location>
        <begin position="206"/>
        <end position="244"/>
    </location>
</feature>
<feature type="compositionally biased region" description="Polar residues" evidence="2">
    <location>
        <begin position="167"/>
        <end position="179"/>
    </location>
</feature>
<feature type="region of interest" description="Disordered" evidence="2">
    <location>
        <begin position="438"/>
        <end position="467"/>
    </location>
</feature>
<feature type="compositionally biased region" description="Low complexity" evidence="2">
    <location>
        <begin position="1651"/>
        <end position="1661"/>
    </location>
</feature>
<evidence type="ECO:0000313" key="4">
    <source>
        <dbReference type="EMBL" id="KPA74154.1"/>
    </source>
</evidence>
<feature type="compositionally biased region" description="Low complexity" evidence="2">
    <location>
        <begin position="107"/>
        <end position="125"/>
    </location>
</feature>
<feature type="compositionally biased region" description="Low complexity" evidence="2">
    <location>
        <begin position="1050"/>
        <end position="1081"/>
    </location>
</feature>
<dbReference type="RefSeq" id="XP_015652593.1">
    <property type="nucleotide sequence ID" value="XM_015808880.1"/>
</dbReference>
<feature type="domain" description="Flagellar attachment zone protein 1 conserved" evidence="3">
    <location>
        <begin position="2077"/>
        <end position="2158"/>
    </location>
</feature>
<feature type="region of interest" description="Disordered" evidence="2">
    <location>
        <begin position="1842"/>
        <end position="1875"/>
    </location>
</feature>
<feature type="region of interest" description="Disordered" evidence="2">
    <location>
        <begin position="1497"/>
        <end position="1531"/>
    </location>
</feature>
<feature type="region of interest" description="Disordered" evidence="2">
    <location>
        <begin position="165"/>
        <end position="194"/>
    </location>
</feature>
<organism evidence="4 5">
    <name type="scientific">Leptomonas pyrrhocoris</name>
    <name type="common">Firebug parasite</name>
    <dbReference type="NCBI Taxonomy" id="157538"/>
    <lineage>
        <taxon>Eukaryota</taxon>
        <taxon>Discoba</taxon>
        <taxon>Euglenozoa</taxon>
        <taxon>Kinetoplastea</taxon>
        <taxon>Metakinetoplastina</taxon>
        <taxon>Trypanosomatida</taxon>
        <taxon>Trypanosomatidae</taxon>
        <taxon>Leishmaniinae</taxon>
        <taxon>Leptomonas</taxon>
    </lineage>
</organism>
<feature type="compositionally biased region" description="Low complexity" evidence="2">
    <location>
        <begin position="280"/>
        <end position="295"/>
    </location>
</feature>
<feature type="region of interest" description="Disordered" evidence="2">
    <location>
        <begin position="608"/>
        <end position="673"/>
    </location>
</feature>
<dbReference type="Pfam" id="PF23398">
    <property type="entry name" value="FAZ1_cons"/>
    <property type="match status" value="1"/>
</dbReference>
<keyword evidence="5" id="KW-1185">Reference proteome</keyword>
<feature type="region of interest" description="Disordered" evidence="2">
    <location>
        <begin position="1899"/>
        <end position="1935"/>
    </location>
</feature>
<feature type="region of interest" description="Disordered" evidence="2">
    <location>
        <begin position="365"/>
        <end position="417"/>
    </location>
</feature>
<evidence type="ECO:0000256" key="1">
    <source>
        <dbReference type="ARBA" id="ARBA00022581"/>
    </source>
</evidence>
<feature type="compositionally biased region" description="Acidic residues" evidence="2">
    <location>
        <begin position="451"/>
        <end position="463"/>
    </location>
</feature>
<feature type="compositionally biased region" description="Acidic residues" evidence="2">
    <location>
        <begin position="768"/>
        <end position="777"/>
    </location>
</feature>
<evidence type="ECO:0000259" key="3">
    <source>
        <dbReference type="Pfam" id="PF23398"/>
    </source>
</evidence>
<feature type="compositionally biased region" description="Low complexity" evidence="2">
    <location>
        <begin position="1925"/>
        <end position="1935"/>
    </location>
</feature>
<proteinExistence type="predicted"/>
<reference evidence="4 5" key="1">
    <citation type="submission" date="2015-07" db="EMBL/GenBank/DDBJ databases">
        <title>High-quality genome of monoxenous trypanosomatid Leptomonas pyrrhocoris.</title>
        <authorList>
            <person name="Flegontov P."/>
            <person name="Butenko A."/>
            <person name="Firsov S."/>
            <person name="Vlcek C."/>
            <person name="Logacheva M.D."/>
            <person name="Field M."/>
            <person name="Filatov D."/>
            <person name="Flegontova O."/>
            <person name="Gerasimov E."/>
            <person name="Jackson A.P."/>
            <person name="Kelly S."/>
            <person name="Opperdoes F."/>
            <person name="O'Reilly A."/>
            <person name="Votypka J."/>
            <person name="Yurchenko V."/>
            <person name="Lukes J."/>
        </authorList>
    </citation>
    <scope>NUCLEOTIDE SEQUENCE [LARGE SCALE GENOMIC DNA]</scope>
    <source>
        <strain evidence="4">H10</strain>
    </source>
</reference>
<name>A0A0N0DRH6_LEPPY</name>
<feature type="region of interest" description="Disordered" evidence="2">
    <location>
        <begin position="1350"/>
        <end position="1475"/>
    </location>
</feature>
<feature type="region of interest" description="Disordered" evidence="2">
    <location>
        <begin position="276"/>
        <end position="323"/>
    </location>
</feature>
<feature type="compositionally biased region" description="Basic and acidic residues" evidence="2">
    <location>
        <begin position="1386"/>
        <end position="1407"/>
    </location>
</feature>
<feature type="compositionally biased region" description="Low complexity" evidence="2">
    <location>
        <begin position="232"/>
        <end position="243"/>
    </location>
</feature>
<accession>A0A0N0DRH6</accession>
<dbReference type="InterPro" id="IPR056614">
    <property type="entry name" value="FAZ1_cons"/>
</dbReference>
<dbReference type="PANTHER" id="PTHR13037:SF24">
    <property type="entry name" value="POLYCOMB PROTEIN PCL-RELATED"/>
    <property type="match status" value="1"/>
</dbReference>
<feature type="region of interest" description="Disordered" evidence="2">
    <location>
        <begin position="1029"/>
        <end position="1103"/>
    </location>
</feature>
<feature type="compositionally biased region" description="Polar residues" evidence="2">
    <location>
        <begin position="438"/>
        <end position="447"/>
    </location>
</feature>
<feature type="region of interest" description="Disordered" evidence="2">
    <location>
        <begin position="1642"/>
        <end position="1661"/>
    </location>
</feature>
<feature type="compositionally biased region" description="Polar residues" evidence="2">
    <location>
        <begin position="1859"/>
        <end position="1870"/>
    </location>
</feature>
<feature type="region of interest" description="Disordered" evidence="2">
    <location>
        <begin position="935"/>
        <end position="956"/>
    </location>
</feature>
<feature type="region of interest" description="Disordered" evidence="2">
    <location>
        <begin position="765"/>
        <end position="784"/>
    </location>
</feature>
<sequence>MFFNTDAANAYFLRSHSTPVYDDSEDFYVASATSGGVARGGNTSSNGDDFTMDFYERSGRAGLPSRQQINAPQRTAYRAAAEQGVEGDDYAGGYGRCFQPSPPARPPMGAAAAPRRSPSSVSAAAQYGATGRSGADLLYEARSRGYAPGTTEGDIWSRAAYLPRASRPSSATVPRPSQNVGGGVPAPSPVASGPVRLSTTVEPVTTSVAGLQDTGHGRSTGSGGRNYRERPSSAPAHRASAPAVLDGGSASAGVLPAATRLTLGNVCSDGARTFAQGSFTPQQRQPQRQPRRAPVAPTPPQSQPPLNCTPARRSPEGWAGGRCGETAVSLRPFPSPATATPRTCGAQELRNRYAGLTQDRIMTDAEEGSGGNVSAGSTHDLAKHGGASQNIPSSRHARQGGVSASQEGRIPPPICANAVPRCWGKTADAVVEPNVATAASASAPQRNAHSDEEDGQEVVDSNDFEGPPRAPWWTVDVTLAFLAGHYTSPAEEAEAMLAAATAPSPANTRVVRSVRCRTPVLPADASLEEAWEMTRSFLRCVALSSVEDTAVAELQCVPQVYSYFDKDFNQYVLLDADTLAIASALIRVVMVVSSTDVTVSQEPSLHQFYPQQLDPTSLSPPAMTSTTPASQPPQHWVTPGEHSGPPSRDPSGPPRCRRLPFDNDVDESSPVSLSMIRQKELVQRQRRRQPHQHDVAAADDYALPWDGARLHSHDIYSEEDAFVRERYYYRYDPPHQEEVNEQQQQQQQITQKPAEVWDIVLVPHEEDQREEEEDDGDNSMGGGAAAAVVDPQLYARCPVSGRLHRLCNAPAVLRGRLSSAPHHAAVLQRTPAPRPPTAPTASFNRYGDAWDVSGGRVEGAVAAAAASRVLRPSPPMVQPQAPPPTRQAPSLQQKRPDPQYFDGLLLMRSTVSSLQPAPPSTSWLHTGLTDSCASRGASQTSLLAPSPPRSSPPPHQAYRLASHPYFDASFFSPQRVPPAAGSITAFASTSQLQRHTGASSSSSSPHADALGALLRRSAEAMCGKSQSACLSSEHGAQVKKEKQAPNEGETVVTSTTGATTTMTAQVAAAVGQENASSSSSSPPAKSTLCPPSPPDLPAQDGVGGHVASTAAEEVERLVSPAEDTATMEAVMAIAITDAQPEVAARKEDSVSEGKPAVEEHVPMPIVPPPMHIHHEGDDNAVDAAPPYPTPPAASVDASFDDAKLGRAETDALHSAAHVITTDAMPIIDDEAELQLMEEEEKREDAAPLEGNDVEDKLLHVEEEKEEEPTYNGDEQTDTYQDVVLEEHVSPRHTPAVGAAAVAWNAHKQGSRADTPADASEGDVAAVGKESMTEAKNESLAEAPAVKDNVNAAVAETTAPAQEAGTAKPAEEVNDDAPATAPEEAQIQEKEAVTAKVEEGVEKEKRDDQDDAAGGGQRHLLDITVEDSTVHHSEDADDGAVPENAAGGSVEATDATPVGTEDASEEESEQVGALPLDDAAVQPGDVLADAIVAAATTIDTTAGSHPEDASAEADHREAVAASEEPSYQEEDVADQPVLAAVAGANRKHQVAPSAKDEVMGEELDLLGAVDVNDEAWAELEPGSNRENSNHCEIGEAARSPTPEGAAHTGEVEMTATHHTTATFVQEPQDAKMEGVAALGVEPKEETEVHSSAAAPEGEEPAPAHATCNEAHFVTVHHSTAKPTLTLAAVTVADSSISSSGKEQRLAPPKLSNLDRYSGMTELSTESAEQLSQLQDDLDAPPMFQRKGANITAVAAASLSTPTAPAITTTTAAAAGSSGAGVSKWTSVDAPRHKPDNAVAACTSGEAVVGEARHPPTTTTTHDIDNEDAMTDAPMNAFHDSMSTPTPTFTRPEEDEDGPGENTSVMGTTNTGDAADPQMHIACSYTSVPSERASAGVNVLVKEETQDTRRRSVGKSVEERDADANNAVPPSASARLPSPLPAVAAEEAEEHEEVSFTHAMNETIESSPLKPVSTSVAAQVDVSTEAVPLTQTPRTTITGSGKIFPPDPSPEVHMPAAVNSKPLVELNDEAGYTQQQPPYQPGAASHTNLSLPLGSSTQQQTTAAPREESAMRKTMVLLGFPGSAWEYIMTHHYEPMHDAFVTDASAAVDVPHSAIQDVRYSKGSLMVDLYVLHPAGIGEQEVRDLMCNYEYPHLWTLYEAKKRERKRLLHGEGGGIRCCDSQQTKLSALEEVKWSPYA</sequence>
<feature type="compositionally biased region" description="Polar residues" evidence="2">
    <location>
        <begin position="2043"/>
        <end position="2061"/>
    </location>
</feature>